<gene>
    <name evidence="1" type="ORF">D910_04792</name>
</gene>
<sequence>MNPMGLGGAPSILILRAKASTRSWPLFDVIRVPRPHLRSISLSSKALLVGTTSCLNLSKKSPEAVP</sequence>
<accession>U4U2Y0</accession>
<dbReference type="EMBL" id="KB631948">
    <property type="protein sequence ID" value="ERL87397.1"/>
    <property type="molecule type" value="Genomic_DNA"/>
</dbReference>
<evidence type="ECO:0000313" key="2">
    <source>
        <dbReference type="Proteomes" id="UP000030742"/>
    </source>
</evidence>
<protein>
    <submittedName>
        <fullName evidence="1">Uncharacterized protein</fullName>
    </submittedName>
</protein>
<reference evidence="1 2" key="1">
    <citation type="journal article" date="2013" name="Genome Biol.">
        <title>Draft genome of the mountain pine beetle, Dendroctonus ponderosae Hopkins, a major forest pest.</title>
        <authorList>
            <person name="Keeling C.I."/>
            <person name="Yuen M.M."/>
            <person name="Liao N.Y."/>
            <person name="Docking T.R."/>
            <person name="Chan S.K."/>
            <person name="Taylor G.A."/>
            <person name="Palmquist D.L."/>
            <person name="Jackman S.D."/>
            <person name="Nguyen A."/>
            <person name="Li M."/>
            <person name="Henderson H."/>
            <person name="Janes J.K."/>
            <person name="Zhao Y."/>
            <person name="Pandoh P."/>
            <person name="Moore R."/>
            <person name="Sperling F.A."/>
            <person name="Huber D.P."/>
            <person name="Birol I."/>
            <person name="Jones S.J."/>
            <person name="Bohlmann J."/>
        </authorList>
    </citation>
    <scope>NUCLEOTIDE SEQUENCE</scope>
</reference>
<dbReference type="Proteomes" id="UP000030742">
    <property type="component" value="Unassembled WGS sequence"/>
</dbReference>
<evidence type="ECO:0000313" key="1">
    <source>
        <dbReference type="EMBL" id="ERL87397.1"/>
    </source>
</evidence>
<dbReference type="AlphaFoldDB" id="U4U2Y0"/>
<organism evidence="1 2">
    <name type="scientific">Dendroctonus ponderosae</name>
    <name type="common">Mountain pine beetle</name>
    <dbReference type="NCBI Taxonomy" id="77166"/>
    <lineage>
        <taxon>Eukaryota</taxon>
        <taxon>Metazoa</taxon>
        <taxon>Ecdysozoa</taxon>
        <taxon>Arthropoda</taxon>
        <taxon>Hexapoda</taxon>
        <taxon>Insecta</taxon>
        <taxon>Pterygota</taxon>
        <taxon>Neoptera</taxon>
        <taxon>Endopterygota</taxon>
        <taxon>Coleoptera</taxon>
        <taxon>Polyphaga</taxon>
        <taxon>Cucujiformia</taxon>
        <taxon>Curculionidae</taxon>
        <taxon>Scolytinae</taxon>
        <taxon>Dendroctonus</taxon>
    </lineage>
</organism>
<proteinExistence type="predicted"/>
<name>U4U2Y0_DENPD</name>